<feature type="transmembrane region" description="Helical" evidence="2">
    <location>
        <begin position="448"/>
        <end position="467"/>
    </location>
</feature>
<dbReference type="GO" id="GO:0016787">
    <property type="term" value="F:hydrolase activity"/>
    <property type="evidence" value="ECO:0007669"/>
    <property type="project" value="UniProtKB-KW"/>
</dbReference>
<feature type="transmembrane region" description="Helical" evidence="2">
    <location>
        <begin position="413"/>
        <end position="436"/>
    </location>
</feature>
<sequence>MTSVDSPTQTHGSPPGPGRRRGERSPSAPGRVWLAALVVGAAVAVPAHLFAPLAPPPTAVLEGDADLLADVEALVDPVTVQGVSVARFPVDDPGAVEWVRGGTADGSVPVDGNTPFETASVFKTVTAMTFADMVEKGETSPDRTLGEIFPGLDFADPGTASATLEDLATHHSGLPTAPATDPLRHYVLPSLAFSDAYGWSPHPLEALAVTPANTRGEYEYSNLGFAVLGAALAAESGTPYGELVRERILDPLGMDDTVIVEGGVPEGGAAPHITPGGTVQPWHNTDYAPAGITTWSTTADLVRFLQAVSGGTAPGLAALDPVHEDVSLPGAPEDAEGGFGRFTQGLAWFTVDVPGHGPVTMHTGGSLGSATIAAFDDGHAVVVMANSRTLDSVGLGTELLKDDPQPLPGNPDWLAAFGLVTTLMMVVVPPVLLVSLMLRRRTLITQRLLDRLRIVSLSLGSLTWLVTGLRWGDWQTTPMVLWALAAGLVAAGLTVGAWHFRRVPAEAGRWRRLHVSVFALSVVFSLTLGSLMVWSMAIAA</sequence>
<dbReference type="EC" id="3.1.1.103" evidence="4"/>
<evidence type="ECO:0000256" key="2">
    <source>
        <dbReference type="SAM" id="Phobius"/>
    </source>
</evidence>
<evidence type="ECO:0000259" key="3">
    <source>
        <dbReference type="Pfam" id="PF00144"/>
    </source>
</evidence>
<dbReference type="PANTHER" id="PTHR43283">
    <property type="entry name" value="BETA-LACTAMASE-RELATED"/>
    <property type="match status" value="1"/>
</dbReference>
<dbReference type="RefSeq" id="WP_330091954.1">
    <property type="nucleotide sequence ID" value="NZ_JAUZMY010000011.1"/>
</dbReference>
<keyword evidence="2" id="KW-1133">Transmembrane helix</keyword>
<dbReference type="InterPro" id="IPR012338">
    <property type="entry name" value="Beta-lactam/transpept-like"/>
</dbReference>
<keyword evidence="2" id="KW-0812">Transmembrane</keyword>
<organism evidence="4 5">
    <name type="scientific">Nocardiopsis codii</name>
    <dbReference type="NCBI Taxonomy" id="3065942"/>
    <lineage>
        <taxon>Bacteria</taxon>
        <taxon>Bacillati</taxon>
        <taxon>Actinomycetota</taxon>
        <taxon>Actinomycetes</taxon>
        <taxon>Streptosporangiales</taxon>
        <taxon>Nocardiopsidaceae</taxon>
        <taxon>Nocardiopsis</taxon>
    </lineage>
</organism>
<name>A0ABU7K7E5_9ACTN</name>
<evidence type="ECO:0000313" key="5">
    <source>
        <dbReference type="Proteomes" id="UP001356095"/>
    </source>
</evidence>
<dbReference type="Pfam" id="PF00144">
    <property type="entry name" value="Beta-lactamase"/>
    <property type="match status" value="1"/>
</dbReference>
<feature type="transmembrane region" description="Helical" evidence="2">
    <location>
        <begin position="30"/>
        <end position="51"/>
    </location>
</feature>
<dbReference type="Proteomes" id="UP001356095">
    <property type="component" value="Unassembled WGS sequence"/>
</dbReference>
<evidence type="ECO:0000313" key="4">
    <source>
        <dbReference type="EMBL" id="MEE2038164.1"/>
    </source>
</evidence>
<dbReference type="EMBL" id="JAUZMY010000011">
    <property type="protein sequence ID" value="MEE2038164.1"/>
    <property type="molecule type" value="Genomic_DNA"/>
</dbReference>
<keyword evidence="2" id="KW-0472">Membrane</keyword>
<keyword evidence="5" id="KW-1185">Reference proteome</keyword>
<keyword evidence="4" id="KW-0378">Hydrolase</keyword>
<dbReference type="InterPro" id="IPR001466">
    <property type="entry name" value="Beta-lactam-related"/>
</dbReference>
<protein>
    <submittedName>
        <fullName evidence="4">Serine hydrolase domain-containing protein</fullName>
        <ecNumber evidence="4">3.1.1.103</ecNumber>
    </submittedName>
</protein>
<proteinExistence type="predicted"/>
<dbReference type="Gene3D" id="3.40.710.10">
    <property type="entry name" value="DD-peptidase/beta-lactamase superfamily"/>
    <property type="match status" value="1"/>
</dbReference>
<evidence type="ECO:0000256" key="1">
    <source>
        <dbReference type="SAM" id="MobiDB-lite"/>
    </source>
</evidence>
<feature type="domain" description="Beta-lactamase-related" evidence="3">
    <location>
        <begin position="101"/>
        <end position="390"/>
    </location>
</feature>
<reference evidence="4 5" key="1">
    <citation type="submission" date="2023-08" db="EMBL/GenBank/DDBJ databases">
        <authorList>
            <person name="Girao M."/>
            <person name="Carvalho M.F."/>
        </authorList>
    </citation>
    <scope>NUCLEOTIDE SEQUENCE [LARGE SCALE GENOMIC DNA]</scope>
    <source>
        <strain evidence="4 5">CT-R113</strain>
    </source>
</reference>
<dbReference type="SUPFAM" id="SSF56601">
    <property type="entry name" value="beta-lactamase/transpeptidase-like"/>
    <property type="match status" value="1"/>
</dbReference>
<feature type="transmembrane region" description="Helical" evidence="2">
    <location>
        <begin position="479"/>
        <end position="501"/>
    </location>
</feature>
<dbReference type="InterPro" id="IPR050789">
    <property type="entry name" value="Diverse_Enzym_Activities"/>
</dbReference>
<feature type="region of interest" description="Disordered" evidence="1">
    <location>
        <begin position="1"/>
        <end position="27"/>
    </location>
</feature>
<feature type="transmembrane region" description="Helical" evidence="2">
    <location>
        <begin position="513"/>
        <end position="537"/>
    </location>
</feature>
<comment type="caution">
    <text evidence="4">The sequence shown here is derived from an EMBL/GenBank/DDBJ whole genome shotgun (WGS) entry which is preliminary data.</text>
</comment>
<accession>A0ABU7K7E5</accession>
<feature type="compositionally biased region" description="Polar residues" evidence="1">
    <location>
        <begin position="1"/>
        <end position="11"/>
    </location>
</feature>
<gene>
    <name evidence="4" type="ORF">Q8791_13145</name>
</gene>